<keyword evidence="2" id="KW-1133">Transmembrane helix</keyword>
<keyword evidence="2" id="KW-0812">Transmembrane</keyword>
<keyword evidence="4" id="KW-1185">Reference proteome</keyword>
<name>A0A5C5XXX0_9BACT</name>
<protein>
    <submittedName>
        <fullName evidence="3">Uncharacterized protein</fullName>
    </submittedName>
</protein>
<evidence type="ECO:0000256" key="1">
    <source>
        <dbReference type="SAM" id="MobiDB-lite"/>
    </source>
</evidence>
<accession>A0A5C5XXX0</accession>
<feature type="region of interest" description="Disordered" evidence="1">
    <location>
        <begin position="16"/>
        <end position="49"/>
    </location>
</feature>
<dbReference type="Proteomes" id="UP000318053">
    <property type="component" value="Unassembled WGS sequence"/>
</dbReference>
<keyword evidence="2" id="KW-0472">Membrane</keyword>
<evidence type="ECO:0000313" key="3">
    <source>
        <dbReference type="EMBL" id="TWT67361.1"/>
    </source>
</evidence>
<proteinExistence type="predicted"/>
<dbReference type="EMBL" id="SJPK01000004">
    <property type="protein sequence ID" value="TWT67361.1"/>
    <property type="molecule type" value="Genomic_DNA"/>
</dbReference>
<reference evidence="3 4" key="1">
    <citation type="submission" date="2019-02" db="EMBL/GenBank/DDBJ databases">
        <title>Deep-cultivation of Planctomycetes and their phenomic and genomic characterization uncovers novel biology.</title>
        <authorList>
            <person name="Wiegand S."/>
            <person name="Jogler M."/>
            <person name="Boedeker C."/>
            <person name="Pinto D."/>
            <person name="Vollmers J."/>
            <person name="Rivas-Marin E."/>
            <person name="Kohn T."/>
            <person name="Peeters S.H."/>
            <person name="Heuer A."/>
            <person name="Rast P."/>
            <person name="Oberbeckmann S."/>
            <person name="Bunk B."/>
            <person name="Jeske O."/>
            <person name="Meyerdierks A."/>
            <person name="Storesund J.E."/>
            <person name="Kallscheuer N."/>
            <person name="Luecker S."/>
            <person name="Lage O.M."/>
            <person name="Pohl T."/>
            <person name="Merkel B.J."/>
            <person name="Hornburger P."/>
            <person name="Mueller R.-W."/>
            <person name="Bruemmer F."/>
            <person name="Labrenz M."/>
            <person name="Spormann A.M."/>
            <person name="Op Den Camp H."/>
            <person name="Overmann J."/>
            <person name="Amann R."/>
            <person name="Jetten M.S.M."/>
            <person name="Mascher T."/>
            <person name="Medema M.H."/>
            <person name="Devos D.P."/>
            <person name="Kaster A.-K."/>
            <person name="Ovreas L."/>
            <person name="Rohde M."/>
            <person name="Galperin M.Y."/>
            <person name="Jogler C."/>
        </authorList>
    </citation>
    <scope>NUCLEOTIDE SEQUENCE [LARGE SCALE GENOMIC DNA]</scope>
    <source>
        <strain evidence="3 4">CA85</strain>
    </source>
</reference>
<dbReference type="AlphaFoldDB" id="A0A5C5XXX0"/>
<evidence type="ECO:0000256" key="2">
    <source>
        <dbReference type="SAM" id="Phobius"/>
    </source>
</evidence>
<organism evidence="3 4">
    <name type="scientific">Allorhodopirellula solitaria</name>
    <dbReference type="NCBI Taxonomy" id="2527987"/>
    <lineage>
        <taxon>Bacteria</taxon>
        <taxon>Pseudomonadati</taxon>
        <taxon>Planctomycetota</taxon>
        <taxon>Planctomycetia</taxon>
        <taxon>Pirellulales</taxon>
        <taxon>Pirellulaceae</taxon>
        <taxon>Allorhodopirellula</taxon>
    </lineage>
</organism>
<gene>
    <name evidence="3" type="ORF">CA85_22110</name>
</gene>
<comment type="caution">
    <text evidence="3">The sequence shown here is derived from an EMBL/GenBank/DDBJ whole genome shotgun (WGS) entry which is preliminary data.</text>
</comment>
<sequence length="89" mass="10220">MLSLKTTPTALFRNETVELRQPRTPYRPASKVSRSSQGDRSRRGGTNDVDSARVEEDRYIIKLVLFMLFVLILPAFLMLLYVAWNPSAF</sequence>
<feature type="transmembrane region" description="Helical" evidence="2">
    <location>
        <begin position="63"/>
        <end position="84"/>
    </location>
</feature>
<evidence type="ECO:0000313" key="4">
    <source>
        <dbReference type="Proteomes" id="UP000318053"/>
    </source>
</evidence>